<comment type="caution">
    <text evidence="1">The sequence shown here is derived from an EMBL/GenBank/DDBJ whole genome shotgun (WGS) entry which is preliminary data.</text>
</comment>
<protein>
    <submittedName>
        <fullName evidence="1">Uncharacterized protein</fullName>
    </submittedName>
</protein>
<organism evidence="1 2">
    <name type="scientific">Liquidambar formosana</name>
    <name type="common">Formosan gum</name>
    <dbReference type="NCBI Taxonomy" id="63359"/>
    <lineage>
        <taxon>Eukaryota</taxon>
        <taxon>Viridiplantae</taxon>
        <taxon>Streptophyta</taxon>
        <taxon>Embryophyta</taxon>
        <taxon>Tracheophyta</taxon>
        <taxon>Spermatophyta</taxon>
        <taxon>Magnoliopsida</taxon>
        <taxon>eudicotyledons</taxon>
        <taxon>Gunneridae</taxon>
        <taxon>Pentapetalae</taxon>
        <taxon>Saxifragales</taxon>
        <taxon>Altingiaceae</taxon>
        <taxon>Liquidambar</taxon>
    </lineage>
</organism>
<gene>
    <name evidence="1" type="ORF">L1049_014211</name>
</gene>
<keyword evidence="2" id="KW-1185">Reference proteome</keyword>
<dbReference type="AlphaFoldDB" id="A0AAP0RQK1"/>
<name>A0AAP0RQK1_LIQFO</name>
<proteinExistence type="predicted"/>
<evidence type="ECO:0000313" key="1">
    <source>
        <dbReference type="EMBL" id="KAK9280519.1"/>
    </source>
</evidence>
<evidence type="ECO:0000313" key="2">
    <source>
        <dbReference type="Proteomes" id="UP001415857"/>
    </source>
</evidence>
<reference evidence="1 2" key="1">
    <citation type="journal article" date="2024" name="Plant J.">
        <title>Genome sequences and population genomics reveal climatic adaptation and genomic divergence between two closely related sweetgum species.</title>
        <authorList>
            <person name="Xu W.Q."/>
            <person name="Ren C.Q."/>
            <person name="Zhang X.Y."/>
            <person name="Comes H.P."/>
            <person name="Liu X.H."/>
            <person name="Li Y.G."/>
            <person name="Kettle C.J."/>
            <person name="Jalonen R."/>
            <person name="Gaisberger H."/>
            <person name="Ma Y.Z."/>
            <person name="Qiu Y.X."/>
        </authorList>
    </citation>
    <scope>NUCLEOTIDE SEQUENCE [LARGE SCALE GENOMIC DNA]</scope>
    <source>
        <strain evidence="1">Hangzhou</strain>
    </source>
</reference>
<sequence>MFGVVTEIDLNAARFFLRLPNVPILARSQLPPSTELPIHNFMKIAARSVSRRPPTPAEVTLPLTPSLLYTQ</sequence>
<dbReference type="Proteomes" id="UP001415857">
    <property type="component" value="Unassembled WGS sequence"/>
</dbReference>
<dbReference type="EMBL" id="JBBPBK010000008">
    <property type="protein sequence ID" value="KAK9280519.1"/>
    <property type="molecule type" value="Genomic_DNA"/>
</dbReference>
<accession>A0AAP0RQK1</accession>